<keyword evidence="2" id="KW-0812">Transmembrane</keyword>
<feature type="transmembrane region" description="Helical" evidence="2">
    <location>
        <begin position="128"/>
        <end position="148"/>
    </location>
</feature>
<reference evidence="3" key="1">
    <citation type="submission" date="2021-06" db="EMBL/GenBank/DDBJ databases">
        <authorList>
            <person name="Kallberg Y."/>
            <person name="Tangrot J."/>
            <person name="Rosling A."/>
        </authorList>
    </citation>
    <scope>NUCLEOTIDE SEQUENCE</scope>
    <source>
        <strain evidence="3">CL551</strain>
    </source>
</reference>
<organism evidence="3 4">
    <name type="scientific">Acaulospora morrowiae</name>
    <dbReference type="NCBI Taxonomy" id="94023"/>
    <lineage>
        <taxon>Eukaryota</taxon>
        <taxon>Fungi</taxon>
        <taxon>Fungi incertae sedis</taxon>
        <taxon>Mucoromycota</taxon>
        <taxon>Glomeromycotina</taxon>
        <taxon>Glomeromycetes</taxon>
        <taxon>Diversisporales</taxon>
        <taxon>Acaulosporaceae</taxon>
        <taxon>Acaulospora</taxon>
    </lineage>
</organism>
<dbReference type="EMBL" id="CAJVPV010000093">
    <property type="protein sequence ID" value="CAG8442282.1"/>
    <property type="molecule type" value="Genomic_DNA"/>
</dbReference>
<feature type="transmembrane region" description="Helical" evidence="2">
    <location>
        <begin position="97"/>
        <end position="116"/>
    </location>
</feature>
<keyword evidence="2" id="KW-1133">Transmembrane helix</keyword>
<accession>A0A9N8V492</accession>
<name>A0A9N8V492_9GLOM</name>
<keyword evidence="2" id="KW-0472">Membrane</keyword>
<evidence type="ECO:0000256" key="2">
    <source>
        <dbReference type="SAM" id="Phobius"/>
    </source>
</evidence>
<keyword evidence="4" id="KW-1185">Reference proteome</keyword>
<evidence type="ECO:0000256" key="1">
    <source>
        <dbReference type="SAM" id="MobiDB-lite"/>
    </source>
</evidence>
<feature type="region of interest" description="Disordered" evidence="1">
    <location>
        <begin position="1"/>
        <end position="28"/>
    </location>
</feature>
<protein>
    <submittedName>
        <fullName evidence="3">18742_t:CDS:1</fullName>
    </submittedName>
</protein>
<evidence type="ECO:0000313" key="4">
    <source>
        <dbReference type="Proteomes" id="UP000789342"/>
    </source>
</evidence>
<dbReference type="AlphaFoldDB" id="A0A9N8V492"/>
<gene>
    <name evidence="3" type="ORF">AMORRO_LOCUS376</name>
</gene>
<evidence type="ECO:0000313" key="3">
    <source>
        <dbReference type="EMBL" id="CAG8442282.1"/>
    </source>
</evidence>
<sequence>MNSKSHFDGTETEEQSPERTFNVSVMTEKKRESQDIDVGAKGDLETSTILRFPLTNWKVEQAYYSAELRDYLTIHEFRKRLEKFNDFSHKFRVNQMIMIFPWILLCIILIVSLTPIENHGQLVSPEKIICGVFLFTIAVASVCYWFILHKGKQRIKYLNKLLEEYNEMDLPKNINWQLLKSNNYPDDKYSKMCLNIELGPLLMYQKEPTLKEVPRVITIHDYIADYHIDDKRDSIVNIRESVESIDSVDIENIQIRTAVRTRYYREAIPNIPPPAYHEGLGKSMSTIEETCEEKIEDDYKTFACNDDGVKPESECHETDLPV</sequence>
<proteinExistence type="predicted"/>
<comment type="caution">
    <text evidence="3">The sequence shown here is derived from an EMBL/GenBank/DDBJ whole genome shotgun (WGS) entry which is preliminary data.</text>
</comment>
<dbReference type="Proteomes" id="UP000789342">
    <property type="component" value="Unassembled WGS sequence"/>
</dbReference>